<comment type="caution">
    <text evidence="3">The sequence shown here is derived from an EMBL/GenBank/DDBJ whole genome shotgun (WGS) entry which is preliminary data.</text>
</comment>
<organism evidence="3 4">
    <name type="scientific">Blepharisma stoltei</name>
    <dbReference type="NCBI Taxonomy" id="1481888"/>
    <lineage>
        <taxon>Eukaryota</taxon>
        <taxon>Sar</taxon>
        <taxon>Alveolata</taxon>
        <taxon>Ciliophora</taxon>
        <taxon>Postciliodesmatophora</taxon>
        <taxon>Heterotrichea</taxon>
        <taxon>Heterotrichida</taxon>
        <taxon>Blepharismidae</taxon>
        <taxon>Blepharisma</taxon>
    </lineage>
</organism>
<reference evidence="3" key="1">
    <citation type="submission" date="2021-09" db="EMBL/GenBank/DDBJ databases">
        <authorList>
            <consortium name="AG Swart"/>
            <person name="Singh M."/>
            <person name="Singh A."/>
            <person name="Seah K."/>
            <person name="Emmerich C."/>
        </authorList>
    </citation>
    <scope>NUCLEOTIDE SEQUENCE</scope>
    <source>
        <strain evidence="3">ATCC30299</strain>
    </source>
</reference>
<sequence>MSILNDQTNSDEEFWNDFEKKPDLKNSSRAKKIRKTQEEPPIENQEIPKLKAQRYEQLIERIRLASKEQVSSASIYVRNQTRQENLITLKEMQEELLEAQTKILKEKDALELIIIKKNDEIRGLTSLVREQEEIITEMRIQYCLSRRVSEVCSENSQRNSPLDSYFNENQEISLQTMQEDSQKSAKNNKQNEELKLEIQILKQKYESLKEICKNCSEEAAEYLEKWKSAQSDLERLKETYESEIQSLRAEKIQIEEQLLTEKNKIEGKFHQYKAETTKELEIREVLCKKLKETADIAQEELKCAKTVLQSPRLRNKLQSSLKLYIKEIEKPSQSANSSRDFEKRLAIRTSGCSYDKISHKLNKSLDSNEASSIATKPSMQVFDKTCAVDLKMLRSGYRASRSKGHSLLLILSIWKKLKRWP</sequence>
<evidence type="ECO:0000256" key="2">
    <source>
        <dbReference type="SAM" id="MobiDB-lite"/>
    </source>
</evidence>
<keyword evidence="4" id="KW-1185">Reference proteome</keyword>
<evidence type="ECO:0000256" key="1">
    <source>
        <dbReference type="SAM" id="Coils"/>
    </source>
</evidence>
<proteinExistence type="predicted"/>
<feature type="coiled-coil region" evidence="1">
    <location>
        <begin position="184"/>
        <end position="307"/>
    </location>
</feature>
<name>A0AAU9KA75_9CILI</name>
<evidence type="ECO:0000313" key="4">
    <source>
        <dbReference type="Proteomes" id="UP001162131"/>
    </source>
</evidence>
<protein>
    <submittedName>
        <fullName evidence="3">Uncharacterized protein</fullName>
    </submittedName>
</protein>
<keyword evidence="1" id="KW-0175">Coiled coil</keyword>
<feature type="region of interest" description="Disordered" evidence="2">
    <location>
        <begin position="1"/>
        <end position="47"/>
    </location>
</feature>
<accession>A0AAU9KA75</accession>
<feature type="coiled-coil region" evidence="1">
    <location>
        <begin position="82"/>
        <end position="109"/>
    </location>
</feature>
<dbReference type="EMBL" id="CAJZBQ010000058">
    <property type="protein sequence ID" value="CAG9334333.1"/>
    <property type="molecule type" value="Genomic_DNA"/>
</dbReference>
<feature type="compositionally biased region" description="Basic and acidic residues" evidence="2">
    <location>
        <begin position="17"/>
        <end position="26"/>
    </location>
</feature>
<dbReference type="Proteomes" id="UP001162131">
    <property type="component" value="Unassembled WGS sequence"/>
</dbReference>
<gene>
    <name evidence="3" type="ORF">BSTOLATCC_MIC60952</name>
</gene>
<dbReference type="AlphaFoldDB" id="A0AAU9KA75"/>
<evidence type="ECO:0000313" key="3">
    <source>
        <dbReference type="EMBL" id="CAG9334333.1"/>
    </source>
</evidence>